<protein>
    <submittedName>
        <fullName evidence="2">Uncharacterized protein</fullName>
    </submittedName>
</protein>
<dbReference type="Proteomes" id="UP000028725">
    <property type="component" value="Unassembled WGS sequence"/>
</dbReference>
<dbReference type="OrthoDB" id="5520358at2"/>
<feature type="compositionally biased region" description="Basic residues" evidence="1">
    <location>
        <begin position="106"/>
        <end position="118"/>
    </location>
</feature>
<gene>
    <name evidence="2" type="ORF">DB31_3593</name>
</gene>
<comment type="caution">
    <text evidence="2">The sequence shown here is derived from an EMBL/GenBank/DDBJ whole genome shotgun (WGS) entry which is preliminary data.</text>
</comment>
<feature type="region of interest" description="Disordered" evidence="1">
    <location>
        <begin position="93"/>
        <end position="118"/>
    </location>
</feature>
<evidence type="ECO:0000256" key="1">
    <source>
        <dbReference type="SAM" id="MobiDB-lite"/>
    </source>
</evidence>
<organism evidence="2 3">
    <name type="scientific">Hyalangium minutum</name>
    <dbReference type="NCBI Taxonomy" id="394096"/>
    <lineage>
        <taxon>Bacteria</taxon>
        <taxon>Pseudomonadati</taxon>
        <taxon>Myxococcota</taxon>
        <taxon>Myxococcia</taxon>
        <taxon>Myxococcales</taxon>
        <taxon>Cystobacterineae</taxon>
        <taxon>Archangiaceae</taxon>
        <taxon>Hyalangium</taxon>
    </lineage>
</organism>
<proteinExistence type="predicted"/>
<dbReference type="RefSeq" id="WP_044183460.1">
    <property type="nucleotide sequence ID" value="NZ_JMCB01000002.1"/>
</dbReference>
<name>A0A085WUV0_9BACT</name>
<dbReference type="AlphaFoldDB" id="A0A085WUV0"/>
<evidence type="ECO:0000313" key="3">
    <source>
        <dbReference type="Proteomes" id="UP000028725"/>
    </source>
</evidence>
<accession>A0A085WUV0</accession>
<evidence type="ECO:0000313" key="2">
    <source>
        <dbReference type="EMBL" id="KFE71463.1"/>
    </source>
</evidence>
<sequence length="118" mass="13696">MKDWRPKLTSIDDPIADDYWSYRTEDGTKRVSRIIIGRPALLEDGTHWYCPMYFEHVTQGIDYAFGVGSVDALMNAMYFVRRRFYEFEDVVPRSKPKAAAKSSQSSKKRAAQKPPRRA</sequence>
<keyword evidence="3" id="KW-1185">Reference proteome</keyword>
<reference evidence="2 3" key="1">
    <citation type="submission" date="2014-04" db="EMBL/GenBank/DDBJ databases">
        <title>Genome assembly of Hyalangium minutum DSM 14724.</title>
        <authorList>
            <person name="Sharma G."/>
            <person name="Subramanian S."/>
        </authorList>
    </citation>
    <scope>NUCLEOTIDE SEQUENCE [LARGE SCALE GENOMIC DNA]</scope>
    <source>
        <strain evidence="2 3">DSM 14724</strain>
    </source>
</reference>
<dbReference type="EMBL" id="JMCB01000002">
    <property type="protein sequence ID" value="KFE71463.1"/>
    <property type="molecule type" value="Genomic_DNA"/>
</dbReference>